<evidence type="ECO:0000259" key="4">
    <source>
        <dbReference type="Pfam" id="PF00294"/>
    </source>
</evidence>
<proteinExistence type="inferred from homology"/>
<dbReference type="InterPro" id="IPR011611">
    <property type="entry name" value="PfkB_dom"/>
</dbReference>
<dbReference type="InterPro" id="IPR050306">
    <property type="entry name" value="PfkB_Carbo_kinase"/>
</dbReference>
<evidence type="ECO:0000256" key="2">
    <source>
        <dbReference type="ARBA" id="ARBA00022679"/>
    </source>
</evidence>
<dbReference type="EMBL" id="WDPD01000001">
    <property type="protein sequence ID" value="KAB7462400.1"/>
    <property type="molecule type" value="Genomic_DNA"/>
</dbReference>
<dbReference type="PANTHER" id="PTHR43085:SF57">
    <property type="entry name" value="CARBOHYDRATE KINASE PFKB DOMAIN-CONTAINING PROTEIN"/>
    <property type="match status" value="1"/>
</dbReference>
<dbReference type="Gene3D" id="3.40.1190.20">
    <property type="match status" value="1"/>
</dbReference>
<dbReference type="PANTHER" id="PTHR43085">
    <property type="entry name" value="HEXOKINASE FAMILY MEMBER"/>
    <property type="match status" value="1"/>
</dbReference>
<name>A0A6N2TER4_9BIFI</name>
<dbReference type="RefSeq" id="WP_034522374.1">
    <property type="nucleotide sequence ID" value="NZ_CACRSP010000004.1"/>
</dbReference>
<accession>A0A6N2TER4</accession>
<organism evidence="6">
    <name type="scientific">Bifidobacterium dentium</name>
    <dbReference type="NCBI Taxonomy" id="1689"/>
    <lineage>
        <taxon>Bacteria</taxon>
        <taxon>Bacillati</taxon>
        <taxon>Actinomycetota</taxon>
        <taxon>Actinomycetes</taxon>
        <taxon>Bifidobacteriales</taxon>
        <taxon>Bifidobacteriaceae</taxon>
        <taxon>Bifidobacterium</taxon>
    </lineage>
</organism>
<dbReference type="CDD" id="cd01167">
    <property type="entry name" value="bac_FRK"/>
    <property type="match status" value="1"/>
</dbReference>
<evidence type="ECO:0000313" key="6">
    <source>
        <dbReference type="EMBL" id="VYT04067.1"/>
    </source>
</evidence>
<reference evidence="5 7" key="1">
    <citation type="journal article" date="2019" name="Nat. Med.">
        <title>A library of human gut bacterial isolates paired with longitudinal multiomics data enables mechanistic microbiome research.</title>
        <authorList>
            <person name="Poyet M."/>
            <person name="Groussin M."/>
            <person name="Gibbons S.M."/>
            <person name="Avila-Pacheco J."/>
            <person name="Jiang X."/>
            <person name="Kearney S.M."/>
            <person name="Perrotta A.R."/>
            <person name="Berdy B."/>
            <person name="Zhao S."/>
            <person name="Lieberman T.D."/>
            <person name="Swanson P.K."/>
            <person name="Smith M."/>
            <person name="Roesemann S."/>
            <person name="Alexander J.E."/>
            <person name="Rich S.A."/>
            <person name="Livny J."/>
            <person name="Vlamakis H."/>
            <person name="Clish C."/>
            <person name="Bullock K."/>
            <person name="Deik A."/>
            <person name="Scott J."/>
            <person name="Pierce K.A."/>
            <person name="Xavier R.J."/>
            <person name="Alm E.J."/>
        </authorList>
    </citation>
    <scope>NUCLEOTIDE SEQUENCE [LARGE SCALE GENOMIC DNA]</scope>
    <source>
        <strain evidence="5 7">BIOML-A2</strain>
    </source>
</reference>
<keyword evidence="3 6" id="KW-0418">Kinase</keyword>
<dbReference type="SUPFAM" id="SSF53613">
    <property type="entry name" value="Ribokinase-like"/>
    <property type="match status" value="1"/>
</dbReference>
<evidence type="ECO:0000313" key="7">
    <source>
        <dbReference type="Proteomes" id="UP000429211"/>
    </source>
</evidence>
<dbReference type="PROSITE" id="PS00584">
    <property type="entry name" value="PFKB_KINASES_2"/>
    <property type="match status" value="1"/>
</dbReference>
<reference evidence="6" key="2">
    <citation type="submission" date="2019-11" db="EMBL/GenBank/DDBJ databases">
        <authorList>
            <person name="Feng L."/>
        </authorList>
    </citation>
    <scope>NUCLEOTIDE SEQUENCE</scope>
    <source>
        <strain evidence="6">BdentiumLFYP24</strain>
    </source>
</reference>
<evidence type="ECO:0000256" key="3">
    <source>
        <dbReference type="ARBA" id="ARBA00022777"/>
    </source>
</evidence>
<comment type="similarity">
    <text evidence="1">Belongs to the carbohydrate kinase PfkB family.</text>
</comment>
<dbReference type="Pfam" id="PF00294">
    <property type="entry name" value="PfkB"/>
    <property type="match status" value="1"/>
</dbReference>
<dbReference type="EMBL" id="CACRSP010000004">
    <property type="protein sequence ID" value="VYT04067.1"/>
    <property type="molecule type" value="Genomic_DNA"/>
</dbReference>
<sequence>MNAQSKSVLTMGELLWDMLPDGKKPGGAPANFVYHAAQNGVKATAVTAVGDDELGRELVQLLTERGVNVAAQTNEYATGITAVSLDENGVPSYDVVRDRAWDHIAFTDQVRTLVENADAICYGSIAAREPHGTRDAIYAMIDAAGPDTVRFFDINIRSGFADHDVLERMLNGATILKINDEELPIVARLFGIDEPEFKVPSQTECVKAIKEMFDLDVVILTAGDSYSLVMDDETISMLPTPKVEVADTVGAGDSFSGAFLAYWLRGFSLRAAHERAIEVSAFVCTQQGAWPEYPAQLQED</sequence>
<gene>
    <name evidence="6" type="ORF">BDLFYP24_01963</name>
    <name evidence="5" type="ORF">GBB04_01055</name>
</gene>
<dbReference type="Proteomes" id="UP000429211">
    <property type="component" value="Unassembled WGS sequence"/>
</dbReference>
<dbReference type="InterPro" id="IPR029056">
    <property type="entry name" value="Ribokinase-like"/>
</dbReference>
<evidence type="ECO:0000313" key="5">
    <source>
        <dbReference type="EMBL" id="KAB7462400.1"/>
    </source>
</evidence>
<dbReference type="GO" id="GO:0016301">
    <property type="term" value="F:kinase activity"/>
    <property type="evidence" value="ECO:0007669"/>
    <property type="project" value="UniProtKB-KW"/>
</dbReference>
<feature type="domain" description="Carbohydrate kinase PfkB" evidence="4">
    <location>
        <begin position="23"/>
        <end position="289"/>
    </location>
</feature>
<evidence type="ECO:0000256" key="1">
    <source>
        <dbReference type="ARBA" id="ARBA00010688"/>
    </source>
</evidence>
<protein>
    <submittedName>
        <fullName evidence="6">Aminoimidazole riboside kinase</fullName>
    </submittedName>
    <submittedName>
        <fullName evidence="5">Carbohydrate kinase</fullName>
    </submittedName>
</protein>
<dbReference type="AlphaFoldDB" id="A0A6N2TER4"/>
<keyword evidence="2" id="KW-0808">Transferase</keyword>
<dbReference type="InterPro" id="IPR002173">
    <property type="entry name" value="Carboh/pur_kinase_PfkB_CS"/>
</dbReference>